<name>A0ABR2B9Z2_9ROSI</name>
<sequence>MNCKIWLRPDLTKLHVDLVEFSSVLHLGMKPASLGETYVAAAVVNDKASRATPLGPPTFHFLNNASTVIAVTHSKSRICHTCRRLSE</sequence>
<dbReference type="Proteomes" id="UP001472677">
    <property type="component" value="Unassembled WGS sequence"/>
</dbReference>
<dbReference type="EMBL" id="JBBPBM010000147">
    <property type="protein sequence ID" value="KAK8503919.1"/>
    <property type="molecule type" value="Genomic_DNA"/>
</dbReference>
<reference evidence="1 2" key="1">
    <citation type="journal article" date="2024" name="G3 (Bethesda)">
        <title>Genome assembly of Hibiscus sabdariffa L. provides insights into metabolisms of medicinal natural products.</title>
        <authorList>
            <person name="Kim T."/>
        </authorList>
    </citation>
    <scope>NUCLEOTIDE SEQUENCE [LARGE SCALE GENOMIC DNA]</scope>
    <source>
        <strain evidence="1">TK-2024</strain>
        <tissue evidence="1">Old leaves</tissue>
    </source>
</reference>
<keyword evidence="2" id="KW-1185">Reference proteome</keyword>
<proteinExistence type="predicted"/>
<evidence type="ECO:0000313" key="1">
    <source>
        <dbReference type="EMBL" id="KAK8503919.1"/>
    </source>
</evidence>
<evidence type="ECO:0000313" key="2">
    <source>
        <dbReference type="Proteomes" id="UP001472677"/>
    </source>
</evidence>
<protein>
    <submittedName>
        <fullName evidence="1">Uncharacterized protein</fullName>
    </submittedName>
</protein>
<accession>A0ABR2B9Z2</accession>
<organism evidence="1 2">
    <name type="scientific">Hibiscus sabdariffa</name>
    <name type="common">roselle</name>
    <dbReference type="NCBI Taxonomy" id="183260"/>
    <lineage>
        <taxon>Eukaryota</taxon>
        <taxon>Viridiplantae</taxon>
        <taxon>Streptophyta</taxon>
        <taxon>Embryophyta</taxon>
        <taxon>Tracheophyta</taxon>
        <taxon>Spermatophyta</taxon>
        <taxon>Magnoliopsida</taxon>
        <taxon>eudicotyledons</taxon>
        <taxon>Gunneridae</taxon>
        <taxon>Pentapetalae</taxon>
        <taxon>rosids</taxon>
        <taxon>malvids</taxon>
        <taxon>Malvales</taxon>
        <taxon>Malvaceae</taxon>
        <taxon>Malvoideae</taxon>
        <taxon>Hibiscus</taxon>
    </lineage>
</organism>
<gene>
    <name evidence="1" type="ORF">V6N12_019088</name>
</gene>
<comment type="caution">
    <text evidence="1">The sequence shown here is derived from an EMBL/GenBank/DDBJ whole genome shotgun (WGS) entry which is preliminary data.</text>
</comment>